<sequence length="305" mass="34549">MDVDHERGVISTLQNTSTESSDVNLPRTSTEDLSVTVDSNQVYHNRRQEAECGRGFQKKFATAPLGHGTAKVVLRKSDVNVVLSLRNAYYVPDSKNLLLHSQLEDEGYDLEYHGRSGRNVYKLWKDDEKVLHVARNKCGLYTFSAYNDFLPETYPVVKSAEWLGHTIFPKANISAVDGIANLQRWHERQGYLCPQYVKIMADRDLVTGTMFQRRVFSDCEACHVRKEFAIPHHCSGANAEKAVLVIADDHTRHTTVYPLKSKTATKTNAGMKRYIAWAERQFSGYLVLKEITDNGGEVMNAEMQS</sequence>
<comment type="caution">
    <text evidence="1">The sequence shown here is derived from an EMBL/GenBank/DDBJ whole genome shotgun (WGS) entry which is preliminary data.</text>
</comment>
<organism evidence="1 2">
    <name type="scientific">Phytophthora cactorum</name>
    <dbReference type="NCBI Taxonomy" id="29920"/>
    <lineage>
        <taxon>Eukaryota</taxon>
        <taxon>Sar</taxon>
        <taxon>Stramenopiles</taxon>
        <taxon>Oomycota</taxon>
        <taxon>Peronosporomycetes</taxon>
        <taxon>Peronosporales</taxon>
        <taxon>Peronosporaceae</taxon>
        <taxon>Phytophthora</taxon>
    </lineage>
</organism>
<gene>
    <name evidence="1" type="ORF">PC117_g23037</name>
</gene>
<name>A0A8T1B8F9_9STRA</name>
<evidence type="ECO:0008006" key="3">
    <source>
        <dbReference type="Google" id="ProtNLM"/>
    </source>
</evidence>
<reference evidence="1" key="1">
    <citation type="submission" date="2018-10" db="EMBL/GenBank/DDBJ databases">
        <title>Effector identification in a new, highly contiguous assembly of the strawberry crown rot pathogen Phytophthora cactorum.</title>
        <authorList>
            <person name="Armitage A.D."/>
            <person name="Nellist C.F."/>
            <person name="Bates H."/>
            <person name="Vickerstaff R.J."/>
            <person name="Harrison R.J."/>
        </authorList>
    </citation>
    <scope>NUCLEOTIDE SEQUENCE</scope>
    <source>
        <strain evidence="1">4040</strain>
    </source>
</reference>
<dbReference type="InterPro" id="IPR036397">
    <property type="entry name" value="RNaseH_sf"/>
</dbReference>
<dbReference type="VEuPathDB" id="FungiDB:PC110_g15794"/>
<dbReference type="Proteomes" id="UP000736787">
    <property type="component" value="Unassembled WGS sequence"/>
</dbReference>
<evidence type="ECO:0000313" key="1">
    <source>
        <dbReference type="EMBL" id="KAG2896288.1"/>
    </source>
</evidence>
<evidence type="ECO:0000313" key="2">
    <source>
        <dbReference type="Proteomes" id="UP000736787"/>
    </source>
</evidence>
<dbReference type="EMBL" id="RCMK01001347">
    <property type="protein sequence ID" value="KAG2896288.1"/>
    <property type="molecule type" value="Genomic_DNA"/>
</dbReference>
<dbReference type="AlphaFoldDB" id="A0A8T1B8F9"/>
<protein>
    <recommendedName>
        <fullName evidence="3">Integrase catalytic domain-containing protein</fullName>
    </recommendedName>
</protein>
<dbReference type="GO" id="GO:0003676">
    <property type="term" value="F:nucleic acid binding"/>
    <property type="evidence" value="ECO:0007669"/>
    <property type="project" value="InterPro"/>
</dbReference>
<dbReference type="Gene3D" id="3.30.420.10">
    <property type="entry name" value="Ribonuclease H-like superfamily/Ribonuclease H"/>
    <property type="match status" value="1"/>
</dbReference>
<accession>A0A8T1B8F9</accession>
<proteinExistence type="predicted"/>